<keyword evidence="2" id="KW-1185">Reference proteome</keyword>
<dbReference type="EMBL" id="BHYM01000089">
    <property type="protein sequence ID" value="GCE44196.1"/>
    <property type="molecule type" value="Genomic_DNA"/>
</dbReference>
<protein>
    <submittedName>
        <fullName evidence="1">Uncharacterized protein</fullName>
    </submittedName>
</protein>
<accession>A0A402CKM3</accession>
<name>A0A402CKM3_RHOWR</name>
<reference evidence="1 2" key="1">
    <citation type="submission" date="2018-11" db="EMBL/GenBank/DDBJ databases">
        <title>Microbial catabolism of amino acid.</title>
        <authorList>
            <person name="Hibi M."/>
            <person name="Ogawa J."/>
        </authorList>
    </citation>
    <scope>NUCLEOTIDE SEQUENCE [LARGE SCALE GENOMIC DNA]</scope>
    <source>
        <strain evidence="1 2">C31-06</strain>
    </source>
</reference>
<gene>
    <name evidence="1" type="ORF">Rhow_008494</name>
</gene>
<sequence length="140" mass="16315">MTQARERTTIGEALAVGCLATGVSAMTANKMTVETAFRRAWRDWPGASLFKSIRADLARNDITTILYDSERRRTPHIAAWSTEDRGWWTPYLTVEWDMQEAVESIEETSEMSWHSWESLTKAFLDYFKDDELRRDADWRS</sequence>
<evidence type="ECO:0000313" key="2">
    <source>
        <dbReference type="Proteomes" id="UP000287519"/>
    </source>
</evidence>
<proteinExistence type="predicted"/>
<evidence type="ECO:0000313" key="1">
    <source>
        <dbReference type="EMBL" id="GCE44196.1"/>
    </source>
</evidence>
<comment type="caution">
    <text evidence="1">The sequence shown here is derived from an EMBL/GenBank/DDBJ whole genome shotgun (WGS) entry which is preliminary data.</text>
</comment>
<dbReference type="AlphaFoldDB" id="A0A402CKM3"/>
<dbReference type="Proteomes" id="UP000287519">
    <property type="component" value="Unassembled WGS sequence"/>
</dbReference>
<organism evidence="1 2">
    <name type="scientific">Rhodococcus wratislaviensis</name>
    <name type="common">Tsukamurella wratislaviensis</name>
    <dbReference type="NCBI Taxonomy" id="44752"/>
    <lineage>
        <taxon>Bacteria</taxon>
        <taxon>Bacillati</taxon>
        <taxon>Actinomycetota</taxon>
        <taxon>Actinomycetes</taxon>
        <taxon>Mycobacteriales</taxon>
        <taxon>Nocardiaceae</taxon>
        <taxon>Rhodococcus</taxon>
    </lineage>
</organism>